<dbReference type="Proteomes" id="UP001403385">
    <property type="component" value="Unassembled WGS sequence"/>
</dbReference>
<dbReference type="EMBL" id="JBDKWZ010000030">
    <property type="protein sequence ID" value="MEN7551904.1"/>
    <property type="molecule type" value="Genomic_DNA"/>
</dbReference>
<evidence type="ECO:0000313" key="2">
    <source>
        <dbReference type="Proteomes" id="UP001403385"/>
    </source>
</evidence>
<name>A0AAW9SGE1_9BACT</name>
<accession>A0AAW9SGE1</accession>
<dbReference type="RefSeq" id="WP_346824680.1">
    <property type="nucleotide sequence ID" value="NZ_JBDKWZ010000030.1"/>
</dbReference>
<protein>
    <recommendedName>
        <fullName evidence="3">Lipoprotein</fullName>
    </recommendedName>
</protein>
<proteinExistence type="predicted"/>
<reference evidence="1 2" key="1">
    <citation type="submission" date="2024-04" db="EMBL/GenBank/DDBJ databases">
        <title>Novel genus in family Flammeovirgaceae.</title>
        <authorList>
            <person name="Nguyen T.H."/>
            <person name="Vuong T.Q."/>
            <person name="Le H."/>
            <person name="Kim S.-G."/>
        </authorList>
    </citation>
    <scope>NUCLEOTIDE SEQUENCE [LARGE SCALE GENOMIC DNA]</scope>
    <source>
        <strain evidence="1 2">JCM 23209</strain>
    </source>
</reference>
<evidence type="ECO:0008006" key="3">
    <source>
        <dbReference type="Google" id="ProtNLM"/>
    </source>
</evidence>
<sequence>MIDVKIILLLVSVLLQSSCDKTENSTVLRIRNETIDSVYYQFSWSHPDTTIADFNPLNDSYNYLILPFSEKRVNARNSKNYDYWAELFSDGKKEYLFIFHADTLLNNDWESVRSDYKILRRIELSRDLLQKNNWVIMYK</sequence>
<keyword evidence="2" id="KW-1185">Reference proteome</keyword>
<comment type="caution">
    <text evidence="1">The sequence shown here is derived from an EMBL/GenBank/DDBJ whole genome shotgun (WGS) entry which is preliminary data.</text>
</comment>
<evidence type="ECO:0000313" key="1">
    <source>
        <dbReference type="EMBL" id="MEN7551904.1"/>
    </source>
</evidence>
<gene>
    <name evidence="1" type="ORF">AAG747_28580</name>
</gene>
<organism evidence="1 2">
    <name type="scientific">Rapidithrix thailandica</name>
    <dbReference type="NCBI Taxonomy" id="413964"/>
    <lineage>
        <taxon>Bacteria</taxon>
        <taxon>Pseudomonadati</taxon>
        <taxon>Bacteroidota</taxon>
        <taxon>Cytophagia</taxon>
        <taxon>Cytophagales</taxon>
        <taxon>Flammeovirgaceae</taxon>
        <taxon>Rapidithrix</taxon>
    </lineage>
</organism>
<dbReference type="AlphaFoldDB" id="A0AAW9SGE1"/>